<sequence length="236" mass="26620">MAQTPRRSARVTVACAKEQRMQLAREAVEEPQRPLPELPLELLATICEMALYTTAVVRTRVACSEPAPMINQLCENPTLPPAQSIQFRSTKMEDTNEVLKTFTSLCLVNREMRSSAEHAFYKNQVFGFWDGGGFPVYANTSKLQVSARAFDLMKKFLIETCVPWSPIYTSIQFDVDGQGISSVPRYSSSWMLPDNDKPADSTKVFQQYVLPEITRLGGQEHGMSLMQELVRFLIVV</sequence>
<organism evidence="1 2">
    <name type="scientific">Vermiconidia calcicola</name>
    <dbReference type="NCBI Taxonomy" id="1690605"/>
    <lineage>
        <taxon>Eukaryota</taxon>
        <taxon>Fungi</taxon>
        <taxon>Dikarya</taxon>
        <taxon>Ascomycota</taxon>
        <taxon>Pezizomycotina</taxon>
        <taxon>Dothideomycetes</taxon>
        <taxon>Dothideomycetidae</taxon>
        <taxon>Mycosphaerellales</taxon>
        <taxon>Extremaceae</taxon>
        <taxon>Vermiconidia</taxon>
    </lineage>
</organism>
<evidence type="ECO:0000313" key="2">
    <source>
        <dbReference type="Proteomes" id="UP001281147"/>
    </source>
</evidence>
<comment type="caution">
    <text evidence="1">The sequence shown here is derived from an EMBL/GenBank/DDBJ whole genome shotgun (WGS) entry which is preliminary data.</text>
</comment>
<evidence type="ECO:0000313" key="1">
    <source>
        <dbReference type="EMBL" id="KAK3723931.1"/>
    </source>
</evidence>
<proteinExistence type="predicted"/>
<keyword evidence="2" id="KW-1185">Reference proteome</keyword>
<dbReference type="Proteomes" id="UP001281147">
    <property type="component" value="Unassembled WGS sequence"/>
</dbReference>
<accession>A0ACC3NXA2</accession>
<name>A0ACC3NXA2_9PEZI</name>
<dbReference type="EMBL" id="JAUTXU010000007">
    <property type="protein sequence ID" value="KAK3723931.1"/>
    <property type="molecule type" value="Genomic_DNA"/>
</dbReference>
<reference evidence="1" key="1">
    <citation type="submission" date="2023-07" db="EMBL/GenBank/DDBJ databases">
        <title>Black Yeasts Isolated from many extreme environments.</title>
        <authorList>
            <person name="Coleine C."/>
            <person name="Stajich J.E."/>
            <person name="Selbmann L."/>
        </authorList>
    </citation>
    <scope>NUCLEOTIDE SEQUENCE</scope>
    <source>
        <strain evidence="1">CCFEE 5714</strain>
    </source>
</reference>
<gene>
    <name evidence="1" type="ORF">LTR37_001415</name>
</gene>
<protein>
    <submittedName>
        <fullName evidence="1">Uncharacterized protein</fullName>
    </submittedName>
</protein>